<keyword evidence="5" id="KW-1185">Reference proteome</keyword>
<feature type="domain" description="RING-type" evidence="3">
    <location>
        <begin position="88"/>
        <end position="130"/>
    </location>
</feature>
<dbReference type="FunFam" id="3.30.40.10:FF:000971">
    <property type="entry name" value="Putative RING zinc finger domain superfamily protein"/>
    <property type="match status" value="1"/>
</dbReference>
<dbReference type="PANTHER" id="PTHR47035">
    <property type="entry name" value="OS11G0150450 PROTEIN"/>
    <property type="match status" value="1"/>
</dbReference>
<gene>
    <name evidence="4" type="ORF">C4D60_Mb05t22040</name>
</gene>
<reference evidence="4 5" key="1">
    <citation type="journal article" date="2019" name="Nat. Plants">
        <title>Genome sequencing of Musa balbisiana reveals subgenome evolution and function divergence in polyploid bananas.</title>
        <authorList>
            <person name="Yao X."/>
        </authorList>
    </citation>
    <scope>NUCLEOTIDE SEQUENCE [LARGE SCALE GENOMIC DNA]</scope>
    <source>
        <strain evidence="5">cv. DH-PKW</strain>
        <tissue evidence="4">Leaves</tissue>
    </source>
</reference>
<dbReference type="Proteomes" id="UP000317650">
    <property type="component" value="Chromosome 5"/>
</dbReference>
<dbReference type="CDD" id="cd16461">
    <property type="entry name" value="RING-H2_EL5-like"/>
    <property type="match status" value="1"/>
</dbReference>
<feature type="transmembrane region" description="Helical" evidence="2">
    <location>
        <begin position="6"/>
        <end position="30"/>
    </location>
</feature>
<dbReference type="EMBL" id="PYDT01000003">
    <property type="protein sequence ID" value="THU67190.1"/>
    <property type="molecule type" value="Genomic_DNA"/>
</dbReference>
<sequence length="202" mass="22882">MWGSGLNLVTTVIGFGMSATFIVFVCTRLLCSRIRSTDSRATPLDIELRSDIDQPEPSIGGLEPVLVDAIPTMKYKLEAFSSREDAQCSICLGEYEEKEILRIMPSCHHNFHLACIDVWLQKQTTCPICRLPLNESLEAKSAASPLFDDQMDARHEVSDDQYNQWILPSGHHAERMEITQEIHEPEYVVVGVSYHEDREART</sequence>
<dbReference type="SMART" id="SM00184">
    <property type="entry name" value="RING"/>
    <property type="match status" value="1"/>
</dbReference>
<keyword evidence="2" id="KW-0812">Transmembrane</keyword>
<dbReference type="InterPro" id="IPR013083">
    <property type="entry name" value="Znf_RING/FYVE/PHD"/>
</dbReference>
<accession>A0A4S8JXZ0</accession>
<dbReference type="PROSITE" id="PS50089">
    <property type="entry name" value="ZF_RING_2"/>
    <property type="match status" value="1"/>
</dbReference>
<dbReference type="GO" id="GO:0008270">
    <property type="term" value="F:zinc ion binding"/>
    <property type="evidence" value="ECO:0007669"/>
    <property type="project" value="UniProtKB-KW"/>
</dbReference>
<evidence type="ECO:0000313" key="4">
    <source>
        <dbReference type="EMBL" id="THU67190.1"/>
    </source>
</evidence>
<evidence type="ECO:0000256" key="1">
    <source>
        <dbReference type="PROSITE-ProRule" id="PRU00175"/>
    </source>
</evidence>
<keyword evidence="2" id="KW-1133">Transmembrane helix</keyword>
<keyword evidence="1" id="KW-0862">Zinc</keyword>
<keyword evidence="1" id="KW-0479">Metal-binding</keyword>
<comment type="caution">
    <text evidence="4">The sequence shown here is derived from an EMBL/GenBank/DDBJ whole genome shotgun (WGS) entry which is preliminary data.</text>
</comment>
<organism evidence="4 5">
    <name type="scientific">Musa balbisiana</name>
    <name type="common">Banana</name>
    <dbReference type="NCBI Taxonomy" id="52838"/>
    <lineage>
        <taxon>Eukaryota</taxon>
        <taxon>Viridiplantae</taxon>
        <taxon>Streptophyta</taxon>
        <taxon>Embryophyta</taxon>
        <taxon>Tracheophyta</taxon>
        <taxon>Spermatophyta</taxon>
        <taxon>Magnoliopsida</taxon>
        <taxon>Liliopsida</taxon>
        <taxon>Zingiberales</taxon>
        <taxon>Musaceae</taxon>
        <taxon>Musa</taxon>
    </lineage>
</organism>
<name>A0A4S8JXZ0_MUSBA</name>
<proteinExistence type="predicted"/>
<dbReference type="AlphaFoldDB" id="A0A4S8JXZ0"/>
<keyword evidence="2" id="KW-0472">Membrane</keyword>
<dbReference type="STRING" id="52838.A0A4S8JXZ0"/>
<dbReference type="PANTHER" id="PTHR47035:SF4">
    <property type="entry name" value="OS02G0676500 PROTEIN"/>
    <property type="match status" value="1"/>
</dbReference>
<dbReference type="InterPro" id="IPR053070">
    <property type="entry name" value="RING-type_E3_ubiquitin-ligase"/>
</dbReference>
<dbReference type="Pfam" id="PF13639">
    <property type="entry name" value="zf-RING_2"/>
    <property type="match status" value="1"/>
</dbReference>
<dbReference type="SUPFAM" id="SSF57850">
    <property type="entry name" value="RING/U-box"/>
    <property type="match status" value="1"/>
</dbReference>
<protein>
    <recommendedName>
        <fullName evidence="3">RING-type domain-containing protein</fullName>
    </recommendedName>
</protein>
<dbReference type="Gene3D" id="3.30.40.10">
    <property type="entry name" value="Zinc/RING finger domain, C3HC4 (zinc finger)"/>
    <property type="match status" value="1"/>
</dbReference>
<keyword evidence="1" id="KW-0863">Zinc-finger</keyword>
<dbReference type="InterPro" id="IPR001841">
    <property type="entry name" value="Znf_RING"/>
</dbReference>
<evidence type="ECO:0000313" key="5">
    <source>
        <dbReference type="Proteomes" id="UP000317650"/>
    </source>
</evidence>
<evidence type="ECO:0000259" key="3">
    <source>
        <dbReference type="PROSITE" id="PS50089"/>
    </source>
</evidence>
<evidence type="ECO:0000256" key="2">
    <source>
        <dbReference type="SAM" id="Phobius"/>
    </source>
</evidence>